<keyword evidence="11" id="KW-0966">Cell projection</keyword>
<evidence type="ECO:0000256" key="8">
    <source>
        <dbReference type="ARBA" id="ARBA00023143"/>
    </source>
</evidence>
<feature type="transmembrane region" description="Helical" evidence="10">
    <location>
        <begin position="172"/>
        <end position="201"/>
    </location>
</feature>
<dbReference type="PANTHER" id="PTHR30065">
    <property type="entry name" value="FLAGELLAR BIOSYNTHETIC PROTEIN FLIR"/>
    <property type="match status" value="1"/>
</dbReference>
<evidence type="ECO:0000256" key="5">
    <source>
        <dbReference type="ARBA" id="ARBA00022692"/>
    </source>
</evidence>
<organism evidence="11 12">
    <name type="scientific">Cycloclasticus pugetii</name>
    <dbReference type="NCBI Taxonomy" id="34068"/>
    <lineage>
        <taxon>Bacteria</taxon>
        <taxon>Pseudomonadati</taxon>
        <taxon>Pseudomonadota</taxon>
        <taxon>Gammaproteobacteria</taxon>
        <taxon>Thiotrichales</taxon>
        <taxon>Piscirickettsiaceae</taxon>
        <taxon>Cycloclasticus</taxon>
    </lineage>
</organism>
<dbReference type="AlphaFoldDB" id="A0AB33Z3M0"/>
<dbReference type="GO" id="GO:0005886">
    <property type="term" value="C:plasma membrane"/>
    <property type="evidence" value="ECO:0007669"/>
    <property type="project" value="UniProtKB-SubCell"/>
</dbReference>
<keyword evidence="11" id="KW-0282">Flagellum</keyword>
<reference evidence="11 12" key="1">
    <citation type="journal article" date="2013" name="Genome Announc.">
        <title>Genome Sequence of the Pyrene- and Fluoranthene-Degrading Bacterium Cycloclasticus sp. Strain PY97M.</title>
        <authorList>
            <person name="Cui Z."/>
            <person name="Xu G."/>
            <person name="Li Q."/>
            <person name="Gao W."/>
            <person name="Zheng L."/>
        </authorList>
    </citation>
    <scope>NUCLEOTIDE SEQUENCE [LARGE SCALE GENOMIC DNA]</scope>
    <source>
        <strain evidence="11 12">PY97M</strain>
    </source>
</reference>
<evidence type="ECO:0000256" key="2">
    <source>
        <dbReference type="ARBA" id="ARBA00009772"/>
    </source>
</evidence>
<evidence type="ECO:0000313" key="11">
    <source>
        <dbReference type="EMBL" id="EPD13628.1"/>
    </source>
</evidence>
<feature type="transmembrane region" description="Helical" evidence="10">
    <location>
        <begin position="39"/>
        <end position="57"/>
    </location>
</feature>
<keyword evidence="4 10" id="KW-1003">Cell membrane</keyword>
<keyword evidence="7 10" id="KW-0472">Membrane</keyword>
<evidence type="ECO:0000256" key="4">
    <source>
        <dbReference type="ARBA" id="ARBA00022475"/>
    </source>
</evidence>
<comment type="function">
    <text evidence="1 10">Role in flagellar biosynthesis.</text>
</comment>
<dbReference type="Proteomes" id="UP000015462">
    <property type="component" value="Unassembled WGS sequence"/>
</dbReference>
<evidence type="ECO:0000313" key="12">
    <source>
        <dbReference type="Proteomes" id="UP000015462"/>
    </source>
</evidence>
<keyword evidence="8 10" id="KW-0975">Bacterial flagellum</keyword>
<dbReference type="PANTHER" id="PTHR30065:SF8">
    <property type="entry name" value="FLAGELLAR BIOSYNTHETIC PROTEIN FLIR"/>
    <property type="match status" value="1"/>
</dbReference>
<dbReference type="PRINTS" id="PR00953">
    <property type="entry name" value="TYPE3IMRPROT"/>
</dbReference>
<evidence type="ECO:0000256" key="7">
    <source>
        <dbReference type="ARBA" id="ARBA00023136"/>
    </source>
</evidence>
<feature type="transmembrane region" description="Helical" evidence="10">
    <location>
        <begin position="127"/>
        <end position="151"/>
    </location>
</feature>
<comment type="caution">
    <text evidence="11">The sequence shown here is derived from an EMBL/GenBank/DDBJ whole genome shotgun (WGS) entry which is preliminary data.</text>
</comment>
<gene>
    <name evidence="11" type="ORF">L196_03806</name>
</gene>
<dbReference type="GO" id="GO:0044780">
    <property type="term" value="P:bacterial-type flagellum assembly"/>
    <property type="evidence" value="ECO:0007669"/>
    <property type="project" value="UniProtKB-UniRule"/>
</dbReference>
<evidence type="ECO:0000256" key="10">
    <source>
        <dbReference type="RuleBase" id="RU362071"/>
    </source>
</evidence>
<feature type="transmembrane region" description="Helical" evidence="10">
    <location>
        <begin position="12"/>
        <end position="33"/>
    </location>
</feature>
<comment type="similarity">
    <text evidence="2 10">Belongs to the FliR/MopE/SpaR family.</text>
</comment>
<dbReference type="EMBL" id="ASHL01000002">
    <property type="protein sequence ID" value="EPD13628.1"/>
    <property type="molecule type" value="Genomic_DNA"/>
</dbReference>
<sequence length="259" mass="28230">MVYSEQQIMAWASSFFWPLLRISAMFIAIPVFSGRFVDNKILVGAALMVTFFTLPLLPEHRAIDVLSHEGIMTGLQQLLIGLSMGFVLQLVFSAIIFAGQGIAYSMGLGFASMMDPTTGVSVPVVSQFYLVLATLLFLTLGGHLVLIEMLIDSFNTLPIGDIGMERSDIWSIIAWSSRIFSAGLLMALPAIVSLLMVNIAFGVVTRAAPQLNIFAVGFPITLILGTLLMWVTLTSVLGNFTNLLAESYGVIGDFLRIRR</sequence>
<evidence type="ECO:0000256" key="9">
    <source>
        <dbReference type="NCBIfam" id="TIGR01400"/>
    </source>
</evidence>
<keyword evidence="5 10" id="KW-0812">Transmembrane</keyword>
<feature type="transmembrane region" description="Helical" evidence="10">
    <location>
        <begin position="78"/>
        <end position="107"/>
    </location>
</feature>
<proteinExistence type="inferred from homology"/>
<protein>
    <recommendedName>
        <fullName evidence="3 9">Flagellar biosynthetic protein FliR</fullName>
    </recommendedName>
</protein>
<dbReference type="GO" id="GO:0006605">
    <property type="term" value="P:protein targeting"/>
    <property type="evidence" value="ECO:0007669"/>
    <property type="project" value="UniProtKB-UniRule"/>
</dbReference>
<feature type="transmembrane region" description="Helical" evidence="10">
    <location>
        <begin position="213"/>
        <end position="233"/>
    </location>
</feature>
<evidence type="ECO:0000256" key="3">
    <source>
        <dbReference type="ARBA" id="ARBA00021717"/>
    </source>
</evidence>
<keyword evidence="11" id="KW-0969">Cilium</keyword>
<keyword evidence="12" id="KW-1185">Reference proteome</keyword>
<evidence type="ECO:0000256" key="1">
    <source>
        <dbReference type="ARBA" id="ARBA00002578"/>
    </source>
</evidence>
<dbReference type="GO" id="GO:0009425">
    <property type="term" value="C:bacterial-type flagellum basal body"/>
    <property type="evidence" value="ECO:0007669"/>
    <property type="project" value="UniProtKB-SubCell"/>
</dbReference>
<comment type="subcellular location">
    <subcellularLocation>
        <location evidence="10">Cell membrane</location>
        <topology evidence="10">Multi-pass membrane protein</topology>
    </subcellularLocation>
    <subcellularLocation>
        <location evidence="10">Bacterial flagellum basal body</location>
    </subcellularLocation>
</comment>
<dbReference type="InterPro" id="IPR006303">
    <property type="entry name" value="FliR"/>
</dbReference>
<dbReference type="Pfam" id="PF01311">
    <property type="entry name" value="Bac_export_1"/>
    <property type="match status" value="1"/>
</dbReference>
<dbReference type="NCBIfam" id="TIGR01400">
    <property type="entry name" value="fliR"/>
    <property type="match status" value="1"/>
</dbReference>
<dbReference type="InterPro" id="IPR002010">
    <property type="entry name" value="T3SS_IM_R"/>
</dbReference>
<evidence type="ECO:0000256" key="6">
    <source>
        <dbReference type="ARBA" id="ARBA00022989"/>
    </source>
</evidence>
<keyword evidence="6 10" id="KW-1133">Transmembrane helix</keyword>
<name>A0AB33Z3M0_9GAMM</name>
<accession>A0AB33Z3M0</accession>